<dbReference type="AlphaFoldDB" id="X0W5S6"/>
<reference evidence="1" key="1">
    <citation type="journal article" date="2014" name="Front. Microbiol.">
        <title>High frequency of phylogenetically diverse reductive dehalogenase-homologous genes in deep subseafloor sedimentary metagenomes.</title>
        <authorList>
            <person name="Kawai M."/>
            <person name="Futagami T."/>
            <person name="Toyoda A."/>
            <person name="Takaki Y."/>
            <person name="Nishi S."/>
            <person name="Hori S."/>
            <person name="Arai W."/>
            <person name="Tsubouchi T."/>
            <person name="Morono Y."/>
            <person name="Uchiyama I."/>
            <person name="Ito T."/>
            <person name="Fujiyama A."/>
            <person name="Inagaki F."/>
            <person name="Takami H."/>
        </authorList>
    </citation>
    <scope>NUCLEOTIDE SEQUENCE</scope>
    <source>
        <strain evidence="1">Expedition CK06-06</strain>
    </source>
</reference>
<proteinExistence type="predicted"/>
<name>X0W5S6_9ZZZZ</name>
<sequence length="42" mass="4904">MNNFIEYDGEKISIINGVLDLGWKKIKNFSDIKGLTRIMIFQ</sequence>
<evidence type="ECO:0000313" key="1">
    <source>
        <dbReference type="EMBL" id="GAG18657.1"/>
    </source>
</evidence>
<comment type="caution">
    <text evidence="1">The sequence shown here is derived from an EMBL/GenBank/DDBJ whole genome shotgun (WGS) entry which is preliminary data.</text>
</comment>
<protein>
    <submittedName>
        <fullName evidence="1">Uncharacterized protein</fullName>
    </submittedName>
</protein>
<dbReference type="EMBL" id="BARS01036766">
    <property type="protein sequence ID" value="GAG18657.1"/>
    <property type="molecule type" value="Genomic_DNA"/>
</dbReference>
<organism evidence="1">
    <name type="scientific">marine sediment metagenome</name>
    <dbReference type="NCBI Taxonomy" id="412755"/>
    <lineage>
        <taxon>unclassified sequences</taxon>
        <taxon>metagenomes</taxon>
        <taxon>ecological metagenomes</taxon>
    </lineage>
</organism>
<accession>X0W5S6</accession>
<gene>
    <name evidence="1" type="ORF">S01H1_56461</name>
</gene>